<feature type="transmembrane region" description="Helical" evidence="9">
    <location>
        <begin position="290"/>
        <end position="308"/>
    </location>
</feature>
<keyword evidence="5 10" id="KW-0732">Signal</keyword>
<keyword evidence="6" id="KW-0256">Endoplasmic reticulum</keyword>
<keyword evidence="12" id="KW-1185">Reference proteome</keyword>
<evidence type="ECO:0000256" key="7">
    <source>
        <dbReference type="ARBA" id="ARBA00022989"/>
    </source>
</evidence>
<dbReference type="RefSeq" id="XP_028473805.1">
    <property type="nucleotide sequence ID" value="XM_028618127.1"/>
</dbReference>
<dbReference type="OrthoDB" id="67566at2759"/>
<comment type="caution">
    <text evidence="11">The sequence shown here is derived from an EMBL/GenBank/DDBJ whole genome shotgun (WGS) entry which is preliminary data.</text>
</comment>
<evidence type="ECO:0000313" key="11">
    <source>
        <dbReference type="EMBL" id="RSH78658.1"/>
    </source>
</evidence>
<evidence type="ECO:0000256" key="9">
    <source>
        <dbReference type="SAM" id="Phobius"/>
    </source>
</evidence>
<keyword evidence="11" id="KW-0808">Transferase</keyword>
<dbReference type="PANTHER" id="PTHR12692:SF0">
    <property type="entry name" value="GH11935P"/>
    <property type="match status" value="1"/>
</dbReference>
<dbReference type="GO" id="GO:0018279">
    <property type="term" value="P:protein N-linked glycosylation via asparagine"/>
    <property type="evidence" value="ECO:0007669"/>
    <property type="project" value="TreeGrafter"/>
</dbReference>
<organism evidence="11 12">
    <name type="scientific">Apiotrichum porosum</name>
    <dbReference type="NCBI Taxonomy" id="105984"/>
    <lineage>
        <taxon>Eukaryota</taxon>
        <taxon>Fungi</taxon>
        <taxon>Dikarya</taxon>
        <taxon>Basidiomycota</taxon>
        <taxon>Agaricomycotina</taxon>
        <taxon>Tremellomycetes</taxon>
        <taxon>Trichosporonales</taxon>
        <taxon>Trichosporonaceae</taxon>
        <taxon>Apiotrichum</taxon>
    </lineage>
</organism>
<name>A0A427XIM3_9TREE</name>
<feature type="transmembrane region" description="Helical" evidence="9">
    <location>
        <begin position="258"/>
        <end position="278"/>
    </location>
</feature>
<evidence type="ECO:0000256" key="3">
    <source>
        <dbReference type="ARBA" id="ARBA00009561"/>
    </source>
</evidence>
<feature type="transmembrane region" description="Helical" evidence="9">
    <location>
        <begin position="174"/>
        <end position="193"/>
    </location>
</feature>
<dbReference type="GeneID" id="39586930"/>
<accession>A0A427XIM3</accession>
<evidence type="ECO:0000256" key="2">
    <source>
        <dbReference type="ARBA" id="ARBA00004477"/>
    </source>
</evidence>
<evidence type="ECO:0000256" key="1">
    <source>
        <dbReference type="ARBA" id="ARBA00002791"/>
    </source>
</evidence>
<dbReference type="STRING" id="105984.A0A427XIM3"/>
<comment type="subcellular location">
    <subcellularLocation>
        <location evidence="2">Endoplasmic reticulum membrane</location>
        <topology evidence="2">Multi-pass membrane protein</topology>
    </subcellularLocation>
</comment>
<gene>
    <name evidence="11" type="primary">OST3</name>
    <name evidence="11" type="ORF">EHS24_002387</name>
</gene>
<dbReference type="GO" id="GO:0016740">
    <property type="term" value="F:transferase activity"/>
    <property type="evidence" value="ECO:0007669"/>
    <property type="project" value="UniProtKB-KW"/>
</dbReference>
<dbReference type="AlphaFoldDB" id="A0A427XIM3"/>
<dbReference type="InterPro" id="IPR021149">
    <property type="entry name" value="OligosaccharylTrfase_OST3/OST6"/>
</dbReference>
<protein>
    <submittedName>
        <fullName evidence="11">Oligosaccharyl transferase subunit ost3/OST6</fullName>
    </submittedName>
</protein>
<sequence>MRLASLLSIASLLVPALAADAAHWASIAASSPDGVIPLTSATYDEILSSDRDYGVTIILTALPAQYKCQPCHDFDPVFRAVTKSWTRVPRDDRDTHFFAQLDFQDGQAIYQRLSLASAPTIYYHPPLSGERKAENGSPVNYDLNRAGLGLPALHTWVKSTTPVAFDIYKPMNPVPFIVAPIVLAGVLYVLWSARAIVVPIVQSRLVWGVASIIMCLTFTSGFMWNKIKNAPYVQAGQDGRINWIAGGYSNQLGLESQVVGVLYGVLALCVLVLSVLIPSQGSPIKQRVGTYLWLGMLIVLFSLLIRMFRVKNGGYPFTIL</sequence>
<dbReference type="Pfam" id="PF04756">
    <property type="entry name" value="OST3_OST6"/>
    <property type="match status" value="1"/>
</dbReference>
<keyword evidence="7 9" id="KW-1133">Transmembrane helix</keyword>
<keyword evidence="8 9" id="KW-0472">Membrane</keyword>
<dbReference type="SUPFAM" id="SSF52833">
    <property type="entry name" value="Thioredoxin-like"/>
    <property type="match status" value="1"/>
</dbReference>
<dbReference type="Gene3D" id="3.40.30.10">
    <property type="entry name" value="Glutaredoxin"/>
    <property type="match status" value="1"/>
</dbReference>
<reference evidence="11 12" key="1">
    <citation type="submission" date="2018-11" db="EMBL/GenBank/DDBJ databases">
        <title>Genome sequence of Apiotrichum porosum DSM 27194.</title>
        <authorList>
            <person name="Aliyu H."/>
            <person name="Gorte O."/>
            <person name="Ochsenreither K."/>
        </authorList>
    </citation>
    <scope>NUCLEOTIDE SEQUENCE [LARGE SCALE GENOMIC DNA]</scope>
    <source>
        <strain evidence="11 12">DSM 27194</strain>
    </source>
</reference>
<comment type="similarity">
    <text evidence="3">Belongs to the OST3/OST6 family.</text>
</comment>
<comment type="function">
    <text evidence="1">Subunit of the oligosaccharyl transferase (OST) complex that catalyzes the initial transfer of a defined glycan (Glc(3)Man(9)GlcNAc(2) in eukaryotes) from the lipid carrier dolichol-pyrophosphate to an asparagine residue within an Asn-X-Ser/Thr consensus motif in nascent polypeptide chains, the first step in protein N-glycosylation. N-glycosylation occurs cotranslationally and the complex associates with the Sec61 complex at the channel-forming translocon complex that mediates protein translocation across the endoplasmic reticulum (ER). All subunits are required for a maximal enzyme activity.</text>
</comment>
<dbReference type="Proteomes" id="UP000279236">
    <property type="component" value="Unassembled WGS sequence"/>
</dbReference>
<evidence type="ECO:0000256" key="10">
    <source>
        <dbReference type="SAM" id="SignalP"/>
    </source>
</evidence>
<feature type="signal peptide" evidence="10">
    <location>
        <begin position="1"/>
        <end position="18"/>
    </location>
</feature>
<feature type="transmembrane region" description="Helical" evidence="9">
    <location>
        <begin position="205"/>
        <end position="224"/>
    </location>
</feature>
<dbReference type="GO" id="GO:0008250">
    <property type="term" value="C:oligosaccharyltransferase complex"/>
    <property type="evidence" value="ECO:0007669"/>
    <property type="project" value="TreeGrafter"/>
</dbReference>
<evidence type="ECO:0000256" key="4">
    <source>
        <dbReference type="ARBA" id="ARBA00022692"/>
    </source>
</evidence>
<keyword evidence="4 9" id="KW-0812">Transmembrane</keyword>
<evidence type="ECO:0000256" key="5">
    <source>
        <dbReference type="ARBA" id="ARBA00022729"/>
    </source>
</evidence>
<evidence type="ECO:0000256" key="6">
    <source>
        <dbReference type="ARBA" id="ARBA00022824"/>
    </source>
</evidence>
<evidence type="ECO:0000313" key="12">
    <source>
        <dbReference type="Proteomes" id="UP000279236"/>
    </source>
</evidence>
<evidence type="ECO:0000256" key="8">
    <source>
        <dbReference type="ARBA" id="ARBA00023136"/>
    </source>
</evidence>
<dbReference type="InterPro" id="IPR036249">
    <property type="entry name" value="Thioredoxin-like_sf"/>
</dbReference>
<proteinExistence type="inferred from homology"/>
<dbReference type="EMBL" id="RSCE01000012">
    <property type="protein sequence ID" value="RSH78658.1"/>
    <property type="molecule type" value="Genomic_DNA"/>
</dbReference>
<dbReference type="PANTHER" id="PTHR12692">
    <property type="entry name" value="DOLICHYL-DIPHOSPHOOLIGOSACCHARIDE--PROTEIN GLYCOSYLTRANSFERASE-RELATED"/>
    <property type="match status" value="1"/>
</dbReference>
<feature type="chain" id="PRO_5019352155" evidence="10">
    <location>
        <begin position="19"/>
        <end position="320"/>
    </location>
</feature>